<reference evidence="2 3" key="1">
    <citation type="submission" date="2019-01" db="EMBL/GenBank/DDBJ databases">
        <title>Egibacter rhizosphaerae EGI 80759T.</title>
        <authorList>
            <person name="Chen D.-D."/>
            <person name="Tian Y."/>
            <person name="Jiao J.-Y."/>
            <person name="Zhang X.-T."/>
            <person name="Zhang Y.-G."/>
            <person name="Zhang Y."/>
            <person name="Xiao M."/>
            <person name="Shu W.-S."/>
            <person name="Li W.-J."/>
        </authorList>
    </citation>
    <scope>NUCLEOTIDE SEQUENCE [LARGE SCALE GENOMIC DNA]</scope>
    <source>
        <strain evidence="2 3">EGI 80759</strain>
    </source>
</reference>
<feature type="region of interest" description="Disordered" evidence="1">
    <location>
        <begin position="27"/>
        <end position="146"/>
    </location>
</feature>
<dbReference type="AlphaFoldDB" id="A0A411YHK9"/>
<feature type="compositionally biased region" description="Acidic residues" evidence="1">
    <location>
        <begin position="31"/>
        <end position="96"/>
    </location>
</feature>
<name>A0A411YHK9_9ACTN</name>
<dbReference type="GO" id="GO:0004180">
    <property type="term" value="F:carboxypeptidase activity"/>
    <property type="evidence" value="ECO:0007669"/>
    <property type="project" value="UniProtKB-KW"/>
</dbReference>
<accession>A0A411YHK9</accession>
<dbReference type="RefSeq" id="WP_131155723.1">
    <property type="nucleotide sequence ID" value="NZ_CP036402.1"/>
</dbReference>
<dbReference type="InterPro" id="IPR013783">
    <property type="entry name" value="Ig-like_fold"/>
</dbReference>
<organism evidence="2 3">
    <name type="scientific">Egibacter rhizosphaerae</name>
    <dbReference type="NCBI Taxonomy" id="1670831"/>
    <lineage>
        <taxon>Bacteria</taxon>
        <taxon>Bacillati</taxon>
        <taxon>Actinomycetota</taxon>
        <taxon>Nitriliruptoria</taxon>
        <taxon>Egibacterales</taxon>
        <taxon>Egibacteraceae</taxon>
        <taxon>Egibacter</taxon>
    </lineage>
</organism>
<keyword evidence="2" id="KW-0121">Carboxypeptidase</keyword>
<proteinExistence type="predicted"/>
<dbReference type="Pfam" id="PF13620">
    <property type="entry name" value="CarboxypepD_reg"/>
    <property type="match status" value="1"/>
</dbReference>
<dbReference type="OrthoDB" id="3820929at2"/>
<keyword evidence="2" id="KW-0378">Hydrolase</keyword>
<evidence type="ECO:0000256" key="1">
    <source>
        <dbReference type="SAM" id="MobiDB-lite"/>
    </source>
</evidence>
<dbReference type="EMBL" id="CP036402">
    <property type="protein sequence ID" value="QBI20730.1"/>
    <property type="molecule type" value="Genomic_DNA"/>
</dbReference>
<dbReference type="GO" id="GO:0005975">
    <property type="term" value="P:carbohydrate metabolic process"/>
    <property type="evidence" value="ECO:0007669"/>
    <property type="project" value="UniProtKB-ARBA"/>
</dbReference>
<dbReference type="Proteomes" id="UP000291469">
    <property type="component" value="Chromosome"/>
</dbReference>
<dbReference type="KEGG" id="erz:ER308_14950"/>
<keyword evidence="2" id="KW-0645">Protease</keyword>
<dbReference type="SUPFAM" id="SSF49478">
    <property type="entry name" value="Cna protein B-type domain"/>
    <property type="match status" value="1"/>
</dbReference>
<keyword evidence="3" id="KW-1185">Reference proteome</keyword>
<sequence>MAASLLLLAVIGAATVAALTLFTDVSLLPGSDDEEPVPVADDEASDPDEPDAAADAEPEDAEPEDAETAADDEEPSDDEEPDDGLEGLGEPDDAEGEATARGTLRADGDPVGGARVTVFEQDGTEVASTSTDDDGGWELDLPGAGTYDVELDPETLPDGVELDEAQSPTHTVEMADGQGRTVLWRLEATASTPLGEAVTRRLEDEEFPGEQLRVDCPELDRFVAGDLYTCEIVDADPGTDVTSDAVLVSIHDADGEHVALPWTGPGSPPDLDEVVDGAGGSGQFCADVDAPGFGYQEAVAYWHREGQPDRMDASGDGIPCGTVYPPNEIDAYWDAVRTLPDER</sequence>
<dbReference type="Gene3D" id="2.60.40.10">
    <property type="entry name" value="Immunoglobulins"/>
    <property type="match status" value="1"/>
</dbReference>
<evidence type="ECO:0000313" key="3">
    <source>
        <dbReference type="Proteomes" id="UP000291469"/>
    </source>
</evidence>
<gene>
    <name evidence="2" type="ORF">ER308_14950</name>
</gene>
<protein>
    <submittedName>
        <fullName evidence="2">Carboxypeptidase regulatory-like domain-containing protein</fullName>
    </submittedName>
</protein>
<evidence type="ECO:0000313" key="2">
    <source>
        <dbReference type="EMBL" id="QBI20730.1"/>
    </source>
</evidence>